<dbReference type="Gene3D" id="1.10.287.770">
    <property type="entry name" value="YojJ-like"/>
    <property type="match status" value="1"/>
</dbReference>
<keyword evidence="3 12" id="KW-0813">Transport</keyword>
<keyword evidence="11 12" id="KW-0407">Ion channel</keyword>
<keyword evidence="4 12" id="KW-0894">Sodium channel</keyword>
<comment type="subcellular location">
    <subcellularLocation>
        <location evidence="1">Membrane</location>
        <topology evidence="1">Multi-pass membrane protein</topology>
    </subcellularLocation>
</comment>
<dbReference type="EnsemblMetazoa" id="AALB000997-RA">
    <property type="protein sequence ID" value="AALB000997-PA"/>
    <property type="gene ID" value="AALB000997"/>
</dbReference>
<evidence type="ECO:0000256" key="9">
    <source>
        <dbReference type="ARBA" id="ARBA00023136"/>
    </source>
</evidence>
<evidence type="ECO:0000256" key="11">
    <source>
        <dbReference type="ARBA" id="ARBA00023303"/>
    </source>
</evidence>
<dbReference type="GO" id="GO:0005272">
    <property type="term" value="F:sodium channel activity"/>
    <property type="evidence" value="ECO:0007669"/>
    <property type="project" value="UniProtKB-KW"/>
</dbReference>
<keyword evidence="6" id="KW-1133">Transmembrane helix</keyword>
<evidence type="ECO:0000256" key="7">
    <source>
        <dbReference type="ARBA" id="ARBA00023053"/>
    </source>
</evidence>
<organism evidence="13 14">
    <name type="scientific">Anopheles albimanus</name>
    <name type="common">New world malaria mosquito</name>
    <dbReference type="NCBI Taxonomy" id="7167"/>
    <lineage>
        <taxon>Eukaryota</taxon>
        <taxon>Metazoa</taxon>
        <taxon>Ecdysozoa</taxon>
        <taxon>Arthropoda</taxon>
        <taxon>Hexapoda</taxon>
        <taxon>Insecta</taxon>
        <taxon>Pterygota</taxon>
        <taxon>Neoptera</taxon>
        <taxon>Endopterygota</taxon>
        <taxon>Diptera</taxon>
        <taxon>Nematocera</taxon>
        <taxon>Culicoidea</taxon>
        <taxon>Culicidae</taxon>
        <taxon>Anophelinae</taxon>
        <taxon>Anopheles</taxon>
    </lineage>
</organism>
<dbReference type="Proteomes" id="UP000069272">
    <property type="component" value="Chromosome 2L"/>
</dbReference>
<name>A0A182F3F8_ANOAL</name>
<evidence type="ECO:0000256" key="8">
    <source>
        <dbReference type="ARBA" id="ARBA00023065"/>
    </source>
</evidence>
<evidence type="ECO:0000256" key="1">
    <source>
        <dbReference type="ARBA" id="ARBA00004141"/>
    </source>
</evidence>
<evidence type="ECO:0000313" key="14">
    <source>
        <dbReference type="Proteomes" id="UP000069272"/>
    </source>
</evidence>
<proteinExistence type="inferred from homology"/>
<reference evidence="13 14" key="1">
    <citation type="journal article" date="2017" name="G3 (Bethesda)">
        <title>The Physical Genome Mapping of Anopheles albimanus Corrected Scaffold Misassemblies and Identified Interarm Rearrangements in Genus Anopheles.</title>
        <authorList>
            <person name="Artemov G.N."/>
            <person name="Peery A.N."/>
            <person name="Jiang X."/>
            <person name="Tu Z."/>
            <person name="Stegniy V.N."/>
            <person name="Sharakhova M.V."/>
            <person name="Sharakhov I.V."/>
        </authorList>
    </citation>
    <scope>NUCLEOTIDE SEQUENCE [LARGE SCALE GENOMIC DNA]</scope>
    <source>
        <strain evidence="13 14">ALBI9_A</strain>
    </source>
</reference>
<dbReference type="Pfam" id="PF00858">
    <property type="entry name" value="ASC"/>
    <property type="match status" value="1"/>
</dbReference>
<dbReference type="InterPro" id="IPR001873">
    <property type="entry name" value="ENaC"/>
</dbReference>
<dbReference type="VEuPathDB" id="VectorBase:AALB20_034257"/>
<dbReference type="GO" id="GO:0016020">
    <property type="term" value="C:membrane"/>
    <property type="evidence" value="ECO:0007669"/>
    <property type="project" value="UniProtKB-SubCell"/>
</dbReference>
<comment type="similarity">
    <text evidence="2 12">Belongs to the amiloride-sensitive sodium channel (TC 1.A.6) family.</text>
</comment>
<sequence>MLLNQSSGNSSQVCNYDGINCLDKHNLIAPETKVLQPWRTHGLFCRCHPSCTEHDIRVVGKEMYYDDGTHRTVMIKLMTLPTQRYRRQVVRQIIDVVVSFGGILGLFTGASILSLVEFAYFFTVRFALNWTDNEHYNADDSQSSDIEDDRIVQVQRH</sequence>
<evidence type="ECO:0000256" key="2">
    <source>
        <dbReference type="ARBA" id="ARBA00007193"/>
    </source>
</evidence>
<dbReference type="STRING" id="7167.A0A182F3F8"/>
<keyword evidence="7" id="KW-0915">Sodium</keyword>
<keyword evidence="14" id="KW-1185">Reference proteome</keyword>
<keyword evidence="9" id="KW-0472">Membrane</keyword>
<evidence type="ECO:0000256" key="10">
    <source>
        <dbReference type="ARBA" id="ARBA00023201"/>
    </source>
</evidence>
<keyword evidence="5 12" id="KW-0812">Transmembrane</keyword>
<protein>
    <submittedName>
        <fullName evidence="13">Uncharacterized protein</fullName>
    </submittedName>
</protein>
<evidence type="ECO:0000256" key="12">
    <source>
        <dbReference type="RuleBase" id="RU000679"/>
    </source>
</evidence>
<keyword evidence="8 12" id="KW-0406">Ion transport</keyword>
<evidence type="ECO:0000313" key="13">
    <source>
        <dbReference type="EnsemblMetazoa" id="AALB000997-PA"/>
    </source>
</evidence>
<dbReference type="VEuPathDB" id="VectorBase:AALB000997"/>
<evidence type="ECO:0000256" key="4">
    <source>
        <dbReference type="ARBA" id="ARBA00022461"/>
    </source>
</evidence>
<dbReference type="AlphaFoldDB" id="A0A182F3F8"/>
<evidence type="ECO:0000256" key="5">
    <source>
        <dbReference type="ARBA" id="ARBA00022692"/>
    </source>
</evidence>
<evidence type="ECO:0000256" key="3">
    <source>
        <dbReference type="ARBA" id="ARBA00022448"/>
    </source>
</evidence>
<reference evidence="13" key="2">
    <citation type="submission" date="2022-08" db="UniProtKB">
        <authorList>
            <consortium name="EnsemblMetazoa"/>
        </authorList>
    </citation>
    <scope>IDENTIFICATION</scope>
    <source>
        <strain evidence="13">STECLA/ALBI9_A</strain>
    </source>
</reference>
<keyword evidence="10 12" id="KW-0739">Sodium transport</keyword>
<accession>A0A182F3F8</accession>
<evidence type="ECO:0000256" key="6">
    <source>
        <dbReference type="ARBA" id="ARBA00022989"/>
    </source>
</evidence>